<comment type="caution">
    <text evidence="2">The sequence shown here is derived from an EMBL/GenBank/DDBJ whole genome shotgun (WGS) entry which is preliminary data.</text>
</comment>
<name>A0AAD7GKX2_MYCRO</name>
<gene>
    <name evidence="2" type="ORF">B0H17DRAFT_426192</name>
</gene>
<feature type="region of interest" description="Disordered" evidence="1">
    <location>
        <begin position="315"/>
        <end position="338"/>
    </location>
</feature>
<proteinExistence type="predicted"/>
<protein>
    <submittedName>
        <fullName evidence="2">Uncharacterized protein</fullName>
    </submittedName>
</protein>
<dbReference type="AlphaFoldDB" id="A0AAD7GKX2"/>
<accession>A0AAD7GKX2</accession>
<keyword evidence="3" id="KW-1185">Reference proteome</keyword>
<dbReference type="EMBL" id="JARKIE010000037">
    <property type="protein sequence ID" value="KAJ7695743.1"/>
    <property type="molecule type" value="Genomic_DNA"/>
</dbReference>
<reference evidence="2" key="1">
    <citation type="submission" date="2023-03" db="EMBL/GenBank/DDBJ databases">
        <title>Massive genome expansion in bonnet fungi (Mycena s.s.) driven by repeated elements and novel gene families across ecological guilds.</title>
        <authorList>
            <consortium name="Lawrence Berkeley National Laboratory"/>
            <person name="Harder C.B."/>
            <person name="Miyauchi S."/>
            <person name="Viragh M."/>
            <person name="Kuo A."/>
            <person name="Thoen E."/>
            <person name="Andreopoulos B."/>
            <person name="Lu D."/>
            <person name="Skrede I."/>
            <person name="Drula E."/>
            <person name="Henrissat B."/>
            <person name="Morin E."/>
            <person name="Kohler A."/>
            <person name="Barry K."/>
            <person name="LaButti K."/>
            <person name="Morin E."/>
            <person name="Salamov A."/>
            <person name="Lipzen A."/>
            <person name="Mereny Z."/>
            <person name="Hegedus B."/>
            <person name="Baldrian P."/>
            <person name="Stursova M."/>
            <person name="Weitz H."/>
            <person name="Taylor A."/>
            <person name="Grigoriev I.V."/>
            <person name="Nagy L.G."/>
            <person name="Martin F."/>
            <person name="Kauserud H."/>
        </authorList>
    </citation>
    <scope>NUCLEOTIDE SEQUENCE</scope>
    <source>
        <strain evidence="2">CBHHK067</strain>
    </source>
</reference>
<dbReference type="Proteomes" id="UP001221757">
    <property type="component" value="Unassembled WGS sequence"/>
</dbReference>
<organism evidence="2 3">
    <name type="scientific">Mycena rosella</name>
    <name type="common">Pink bonnet</name>
    <name type="synonym">Agaricus rosellus</name>
    <dbReference type="NCBI Taxonomy" id="1033263"/>
    <lineage>
        <taxon>Eukaryota</taxon>
        <taxon>Fungi</taxon>
        <taxon>Dikarya</taxon>
        <taxon>Basidiomycota</taxon>
        <taxon>Agaricomycotina</taxon>
        <taxon>Agaricomycetes</taxon>
        <taxon>Agaricomycetidae</taxon>
        <taxon>Agaricales</taxon>
        <taxon>Marasmiineae</taxon>
        <taxon>Mycenaceae</taxon>
        <taxon>Mycena</taxon>
    </lineage>
</organism>
<feature type="compositionally biased region" description="Polar residues" evidence="1">
    <location>
        <begin position="329"/>
        <end position="338"/>
    </location>
</feature>
<evidence type="ECO:0000256" key="1">
    <source>
        <dbReference type="SAM" id="MobiDB-lite"/>
    </source>
</evidence>
<evidence type="ECO:0000313" key="3">
    <source>
        <dbReference type="Proteomes" id="UP001221757"/>
    </source>
</evidence>
<evidence type="ECO:0000313" key="2">
    <source>
        <dbReference type="EMBL" id="KAJ7695743.1"/>
    </source>
</evidence>
<feature type="region of interest" description="Disordered" evidence="1">
    <location>
        <begin position="182"/>
        <end position="264"/>
    </location>
</feature>
<sequence length="338" mass="36307">MPVWWPMRQPHACHRAGTSGSVVMPASPLSRSIPFSRPVPMSDCTVRTITIMQLSRIDTNRARVCIILLNYTLHHRINVTPPLALALVHLLKLKPPHTQPRPRLPVLQYAESSCTTARPLPLPPTRRCMNRTFAGVRLRRIHRLADCVPPALPHANAARAFPPTHGDAFAARGCTRRRHPAGTALQSVGLHSVARAPPDGRAVRAGPVSGGPARSARGLGRWAGVTSPSPTPRSPPQAQAAAHTAAPPPPRPAGCGINTHDRSSTAIVTNPPLVVSGMNRTFAGIRLRRIHRLANCVRSALPHANAARAFPPTHAARGRMRGGDAQPVQLRSSSASIR</sequence>
<feature type="compositionally biased region" description="Low complexity" evidence="1">
    <location>
        <begin position="236"/>
        <end position="245"/>
    </location>
</feature>